<name>A0A5C5Z4V3_9BACT</name>
<evidence type="ECO:0000313" key="1">
    <source>
        <dbReference type="EMBL" id="TWT81583.1"/>
    </source>
</evidence>
<dbReference type="OrthoDB" id="9761519at2"/>
<comment type="caution">
    <text evidence="1">The sequence shown here is derived from an EMBL/GenBank/DDBJ whole genome shotgun (WGS) entry which is preliminary data.</text>
</comment>
<organism evidence="1 2">
    <name type="scientific">Novipirellula herctigrandis</name>
    <dbReference type="NCBI Taxonomy" id="2527986"/>
    <lineage>
        <taxon>Bacteria</taxon>
        <taxon>Pseudomonadati</taxon>
        <taxon>Planctomycetota</taxon>
        <taxon>Planctomycetia</taxon>
        <taxon>Pirellulales</taxon>
        <taxon>Pirellulaceae</taxon>
        <taxon>Novipirellula</taxon>
    </lineage>
</organism>
<sequence>MSGGPWFTPEKAMRHLVYCRSEVSGGSNVALHLPLPQPSEEDWRDYQDIAVIAFSTPEGDSGKALVPLSVTSNAEDQPWGKCLRKEPGTTIRLDPSDEPVWVEATFSGPEMIRTVEFPSV</sequence>
<accession>A0A5C5Z4V3</accession>
<dbReference type="Proteomes" id="UP000315010">
    <property type="component" value="Unassembled WGS sequence"/>
</dbReference>
<dbReference type="EMBL" id="SJPJ01000001">
    <property type="protein sequence ID" value="TWT81583.1"/>
    <property type="molecule type" value="Genomic_DNA"/>
</dbReference>
<protein>
    <submittedName>
        <fullName evidence="1">Uncharacterized protein</fullName>
    </submittedName>
</protein>
<keyword evidence="2" id="KW-1185">Reference proteome</keyword>
<evidence type="ECO:0000313" key="2">
    <source>
        <dbReference type="Proteomes" id="UP000315010"/>
    </source>
</evidence>
<dbReference type="AlphaFoldDB" id="A0A5C5Z4V3"/>
<gene>
    <name evidence="1" type="ORF">CA13_30360</name>
</gene>
<reference evidence="1 2" key="1">
    <citation type="submission" date="2019-02" db="EMBL/GenBank/DDBJ databases">
        <title>Deep-cultivation of Planctomycetes and their phenomic and genomic characterization uncovers novel biology.</title>
        <authorList>
            <person name="Wiegand S."/>
            <person name="Jogler M."/>
            <person name="Boedeker C."/>
            <person name="Pinto D."/>
            <person name="Vollmers J."/>
            <person name="Rivas-Marin E."/>
            <person name="Kohn T."/>
            <person name="Peeters S.H."/>
            <person name="Heuer A."/>
            <person name="Rast P."/>
            <person name="Oberbeckmann S."/>
            <person name="Bunk B."/>
            <person name="Jeske O."/>
            <person name="Meyerdierks A."/>
            <person name="Storesund J.E."/>
            <person name="Kallscheuer N."/>
            <person name="Luecker S."/>
            <person name="Lage O.M."/>
            <person name="Pohl T."/>
            <person name="Merkel B.J."/>
            <person name="Hornburger P."/>
            <person name="Mueller R.-W."/>
            <person name="Bruemmer F."/>
            <person name="Labrenz M."/>
            <person name="Spormann A.M."/>
            <person name="Op Den Camp H."/>
            <person name="Overmann J."/>
            <person name="Amann R."/>
            <person name="Jetten M.S.M."/>
            <person name="Mascher T."/>
            <person name="Medema M.H."/>
            <person name="Devos D.P."/>
            <person name="Kaster A.-K."/>
            <person name="Ovreas L."/>
            <person name="Rohde M."/>
            <person name="Galperin M.Y."/>
            <person name="Jogler C."/>
        </authorList>
    </citation>
    <scope>NUCLEOTIDE SEQUENCE [LARGE SCALE GENOMIC DNA]</scope>
    <source>
        <strain evidence="1 2">CA13</strain>
    </source>
</reference>
<proteinExistence type="predicted"/>